<sequence>MSDSPSGVSDGITSAKVAFGMIVPLFYIAYLVMAVIALQKTKGSGHVRIDEEEQEEQELHNRPSIENSNSFGVDYFHSDPLRLHPP</sequence>
<accession>A0A8H3I9V0</accession>
<keyword evidence="2" id="KW-0812">Transmembrane</keyword>
<organism evidence="3 4">
    <name type="scientific">Imshaugia aleurites</name>
    <dbReference type="NCBI Taxonomy" id="172621"/>
    <lineage>
        <taxon>Eukaryota</taxon>
        <taxon>Fungi</taxon>
        <taxon>Dikarya</taxon>
        <taxon>Ascomycota</taxon>
        <taxon>Pezizomycotina</taxon>
        <taxon>Lecanoromycetes</taxon>
        <taxon>OSLEUM clade</taxon>
        <taxon>Lecanoromycetidae</taxon>
        <taxon>Lecanorales</taxon>
        <taxon>Lecanorineae</taxon>
        <taxon>Parmeliaceae</taxon>
        <taxon>Imshaugia</taxon>
    </lineage>
</organism>
<dbReference type="AlphaFoldDB" id="A0A8H3I9V0"/>
<gene>
    <name evidence="3" type="ORF">IMSHALPRED_003919</name>
</gene>
<reference evidence="3" key="1">
    <citation type="submission" date="2021-03" db="EMBL/GenBank/DDBJ databases">
        <authorList>
            <person name="Tagirdzhanova G."/>
        </authorList>
    </citation>
    <scope>NUCLEOTIDE SEQUENCE</scope>
</reference>
<name>A0A8H3I9V0_9LECA</name>
<keyword evidence="2" id="KW-1133">Transmembrane helix</keyword>
<keyword evidence="4" id="KW-1185">Reference proteome</keyword>
<feature type="region of interest" description="Disordered" evidence="1">
    <location>
        <begin position="44"/>
        <end position="86"/>
    </location>
</feature>
<feature type="compositionally biased region" description="Basic and acidic residues" evidence="1">
    <location>
        <begin position="76"/>
        <end position="86"/>
    </location>
</feature>
<dbReference type="EMBL" id="CAJPDT010000002">
    <property type="protein sequence ID" value="CAF9905664.1"/>
    <property type="molecule type" value="Genomic_DNA"/>
</dbReference>
<protein>
    <submittedName>
        <fullName evidence="3">Uncharacterized protein</fullName>
    </submittedName>
</protein>
<dbReference type="Proteomes" id="UP000664534">
    <property type="component" value="Unassembled WGS sequence"/>
</dbReference>
<evidence type="ECO:0000256" key="2">
    <source>
        <dbReference type="SAM" id="Phobius"/>
    </source>
</evidence>
<comment type="caution">
    <text evidence="3">The sequence shown here is derived from an EMBL/GenBank/DDBJ whole genome shotgun (WGS) entry which is preliminary data.</text>
</comment>
<evidence type="ECO:0000313" key="4">
    <source>
        <dbReference type="Proteomes" id="UP000664534"/>
    </source>
</evidence>
<keyword evidence="2" id="KW-0472">Membrane</keyword>
<evidence type="ECO:0000256" key="1">
    <source>
        <dbReference type="SAM" id="MobiDB-lite"/>
    </source>
</evidence>
<evidence type="ECO:0000313" key="3">
    <source>
        <dbReference type="EMBL" id="CAF9905664.1"/>
    </source>
</evidence>
<proteinExistence type="predicted"/>
<feature type="transmembrane region" description="Helical" evidence="2">
    <location>
        <begin position="17"/>
        <end position="38"/>
    </location>
</feature>
<dbReference type="OrthoDB" id="10293236at2759"/>